<dbReference type="EMBL" id="JAODUO010001452">
    <property type="protein sequence ID" value="KAK2163596.1"/>
    <property type="molecule type" value="Genomic_DNA"/>
</dbReference>
<feature type="transmembrane region" description="Helical" evidence="8">
    <location>
        <begin position="420"/>
        <end position="445"/>
    </location>
</feature>
<evidence type="ECO:0000256" key="1">
    <source>
        <dbReference type="ARBA" id="ARBA00004141"/>
    </source>
</evidence>
<dbReference type="InterPro" id="IPR036770">
    <property type="entry name" value="Ankyrin_rpt-contain_sf"/>
</dbReference>
<dbReference type="InterPro" id="IPR001594">
    <property type="entry name" value="Palmitoyltrfase_DHHC"/>
</dbReference>
<dbReference type="Proteomes" id="UP001209878">
    <property type="component" value="Unassembled WGS sequence"/>
</dbReference>
<dbReference type="AlphaFoldDB" id="A0AAD9K304"/>
<feature type="transmembrane region" description="Helical" evidence="8">
    <location>
        <begin position="315"/>
        <end position="337"/>
    </location>
</feature>
<feature type="repeat" description="ANK" evidence="7">
    <location>
        <begin position="139"/>
        <end position="171"/>
    </location>
</feature>
<evidence type="ECO:0000256" key="9">
    <source>
        <dbReference type="SAM" id="MobiDB-lite"/>
    </source>
</evidence>
<dbReference type="PANTHER" id="PTHR24161">
    <property type="entry name" value="ANK_REP_REGION DOMAIN-CONTAINING PROTEIN-RELATED"/>
    <property type="match status" value="1"/>
</dbReference>
<comment type="subcellular location">
    <subcellularLocation>
        <location evidence="1">Membrane</location>
        <topology evidence="1">Multi-pass membrane protein</topology>
    </subcellularLocation>
</comment>
<dbReference type="SMART" id="SM00248">
    <property type="entry name" value="ANK"/>
    <property type="match status" value="6"/>
</dbReference>
<evidence type="ECO:0000259" key="10">
    <source>
        <dbReference type="Pfam" id="PF01529"/>
    </source>
</evidence>
<comment type="similarity">
    <text evidence="8">Belongs to the DHHC palmitoyltransferase family.</text>
</comment>
<organism evidence="11 12">
    <name type="scientific">Ridgeia piscesae</name>
    <name type="common">Tubeworm</name>
    <dbReference type="NCBI Taxonomy" id="27915"/>
    <lineage>
        <taxon>Eukaryota</taxon>
        <taxon>Metazoa</taxon>
        <taxon>Spiralia</taxon>
        <taxon>Lophotrochozoa</taxon>
        <taxon>Annelida</taxon>
        <taxon>Polychaeta</taxon>
        <taxon>Sedentaria</taxon>
        <taxon>Canalipalpata</taxon>
        <taxon>Sabellida</taxon>
        <taxon>Siboglinidae</taxon>
        <taxon>Ridgeia</taxon>
    </lineage>
</organism>
<evidence type="ECO:0000256" key="5">
    <source>
        <dbReference type="ARBA" id="ARBA00023043"/>
    </source>
</evidence>
<dbReference type="PROSITE" id="PS50297">
    <property type="entry name" value="ANK_REP_REGION"/>
    <property type="match status" value="2"/>
</dbReference>
<keyword evidence="12" id="KW-1185">Reference proteome</keyword>
<name>A0AAD9K304_RIDPI</name>
<sequence length="538" mass="60720">MAATNNVLGGNAHNDSHSSCGNNSCKCDTSVDNPTMTPSTIFDAVKSGMLLPVQRCVEYYGDEVLRRRDSEGHTPAHWACYGGHTFILQCIIDHKGPINEPSNNELEQRPIHWACVHGHVPIVDLLLQNGVSIDETDRKGVTPLIVSCQYGMTMLAAYLIGKGAGLQLVDTDGDTALHWAAFKGHSELMRLLIYSGLSPHQKDKYGQAPVHLASICGSLTAIKELRQHENVVIDEADTNGKTPLMLAVGRKHYTVIKYLKDELNMKTGFCFIPKLDMWAILFGPPGSQKGALMFFIINMLCWGYPVYFFKVLPVTWFAMTKLHVFFVCVNLLMWAVLYKAVTLDPGFIPTNTSEYHLAVKQVTYSTDYHEIESRLGRLCHTCRAVKPLRSKHCRTCNRCVTTFDHHCPYIYNCVGYNNRVWFLLFALMVSTMLECAIWMGFYILINIDYDILIFIGLVETFFFAVISHIILFFGVYQAGVNLTTNERLNWGRYTYLQDGVGLFYNPFSRGCKANILEFLHLKKPLSESEATFLNVKVV</sequence>
<dbReference type="InterPro" id="IPR002110">
    <property type="entry name" value="Ankyrin_rpt"/>
</dbReference>
<evidence type="ECO:0000313" key="12">
    <source>
        <dbReference type="Proteomes" id="UP001209878"/>
    </source>
</evidence>
<dbReference type="Gene3D" id="1.25.40.20">
    <property type="entry name" value="Ankyrin repeat-containing domain"/>
    <property type="match status" value="2"/>
</dbReference>
<dbReference type="PANTHER" id="PTHR24161:SF17">
    <property type="entry name" value="PALMITOYLTRANSFERASE"/>
    <property type="match status" value="1"/>
</dbReference>
<keyword evidence="8" id="KW-0012">Acyltransferase</keyword>
<reference evidence="11" key="1">
    <citation type="journal article" date="2023" name="Mol. Biol. Evol.">
        <title>Third-Generation Sequencing Reveals the Adaptive Role of the Epigenome in Three Deep-Sea Polychaetes.</title>
        <authorList>
            <person name="Perez M."/>
            <person name="Aroh O."/>
            <person name="Sun Y."/>
            <person name="Lan Y."/>
            <person name="Juniper S.K."/>
            <person name="Young C.R."/>
            <person name="Angers B."/>
            <person name="Qian P.Y."/>
        </authorList>
    </citation>
    <scope>NUCLEOTIDE SEQUENCE</scope>
    <source>
        <strain evidence="11">R07B-5</strain>
    </source>
</reference>
<dbReference type="Pfam" id="PF12796">
    <property type="entry name" value="Ank_2"/>
    <property type="match status" value="2"/>
</dbReference>
<comment type="domain">
    <text evidence="8">The DHHC domain is required for palmitoyltransferase activity.</text>
</comment>
<feature type="transmembrane region" description="Helical" evidence="8">
    <location>
        <begin position="451"/>
        <end position="476"/>
    </location>
</feature>
<dbReference type="PROSITE" id="PS50088">
    <property type="entry name" value="ANK_REPEAT"/>
    <property type="match status" value="3"/>
</dbReference>
<dbReference type="PROSITE" id="PS50216">
    <property type="entry name" value="DHHC"/>
    <property type="match status" value="1"/>
</dbReference>
<evidence type="ECO:0000313" key="11">
    <source>
        <dbReference type="EMBL" id="KAK2163596.1"/>
    </source>
</evidence>
<dbReference type="GO" id="GO:0019706">
    <property type="term" value="F:protein-cysteine S-palmitoyltransferase activity"/>
    <property type="evidence" value="ECO:0007669"/>
    <property type="project" value="UniProtKB-EC"/>
</dbReference>
<keyword evidence="5 7" id="KW-0040">ANK repeat</keyword>
<accession>A0AAD9K304</accession>
<gene>
    <name evidence="11" type="ORF">NP493_1453g00018</name>
</gene>
<evidence type="ECO:0000256" key="3">
    <source>
        <dbReference type="ARBA" id="ARBA00022737"/>
    </source>
</evidence>
<feature type="repeat" description="ANK" evidence="7">
    <location>
        <begin position="172"/>
        <end position="204"/>
    </location>
</feature>
<feature type="domain" description="Palmitoyltransferase DHHC" evidence="10">
    <location>
        <begin position="377"/>
        <end position="490"/>
    </location>
</feature>
<comment type="caution">
    <text evidence="11">The sequence shown here is derived from an EMBL/GenBank/DDBJ whole genome shotgun (WGS) entry which is preliminary data.</text>
</comment>
<protein>
    <recommendedName>
        <fullName evidence="8">Palmitoyltransferase</fullName>
        <ecNumber evidence="8">2.3.1.225</ecNumber>
    </recommendedName>
</protein>
<dbReference type="GO" id="GO:0000139">
    <property type="term" value="C:Golgi membrane"/>
    <property type="evidence" value="ECO:0007669"/>
    <property type="project" value="TreeGrafter"/>
</dbReference>
<keyword evidence="2 8" id="KW-0812">Transmembrane</keyword>
<dbReference type="Pfam" id="PF01529">
    <property type="entry name" value="DHHC"/>
    <property type="match status" value="1"/>
</dbReference>
<keyword evidence="8" id="KW-0808">Transferase</keyword>
<comment type="catalytic activity">
    <reaction evidence="8">
        <text>L-cysteinyl-[protein] + hexadecanoyl-CoA = S-hexadecanoyl-L-cysteinyl-[protein] + CoA</text>
        <dbReference type="Rhea" id="RHEA:36683"/>
        <dbReference type="Rhea" id="RHEA-COMP:10131"/>
        <dbReference type="Rhea" id="RHEA-COMP:11032"/>
        <dbReference type="ChEBI" id="CHEBI:29950"/>
        <dbReference type="ChEBI" id="CHEBI:57287"/>
        <dbReference type="ChEBI" id="CHEBI:57379"/>
        <dbReference type="ChEBI" id="CHEBI:74151"/>
        <dbReference type="EC" id="2.3.1.225"/>
    </reaction>
</comment>
<feature type="transmembrane region" description="Helical" evidence="8">
    <location>
        <begin position="291"/>
        <end position="309"/>
    </location>
</feature>
<evidence type="ECO:0000256" key="7">
    <source>
        <dbReference type="PROSITE-ProRule" id="PRU00023"/>
    </source>
</evidence>
<evidence type="ECO:0000256" key="8">
    <source>
        <dbReference type="RuleBase" id="RU079119"/>
    </source>
</evidence>
<keyword evidence="6 8" id="KW-0472">Membrane</keyword>
<proteinExistence type="inferred from homology"/>
<evidence type="ECO:0000256" key="4">
    <source>
        <dbReference type="ARBA" id="ARBA00022989"/>
    </source>
</evidence>
<keyword evidence="4 8" id="KW-1133">Transmembrane helix</keyword>
<dbReference type="SUPFAM" id="SSF48403">
    <property type="entry name" value="Ankyrin repeat"/>
    <property type="match status" value="1"/>
</dbReference>
<keyword evidence="3" id="KW-0677">Repeat</keyword>
<evidence type="ECO:0000256" key="2">
    <source>
        <dbReference type="ARBA" id="ARBA00022692"/>
    </source>
</evidence>
<feature type="region of interest" description="Disordered" evidence="9">
    <location>
        <begin position="1"/>
        <end position="21"/>
    </location>
</feature>
<feature type="repeat" description="ANK" evidence="7">
    <location>
        <begin position="106"/>
        <end position="138"/>
    </location>
</feature>
<dbReference type="EC" id="2.3.1.225" evidence="8"/>
<evidence type="ECO:0000256" key="6">
    <source>
        <dbReference type="ARBA" id="ARBA00023136"/>
    </source>
</evidence>